<dbReference type="SUPFAM" id="SSF55811">
    <property type="entry name" value="Nudix"/>
    <property type="match status" value="1"/>
</dbReference>
<sequence length="292" mass="31997">MEVAASASEVPVTILAAKVDFYNGVTVDSTTLPHDASSFDSVLSASLEHWKKEGKRGVWLGIPIALSHLIPTAAKHGFVFHSAEPASVMMTRWLPDNETCLLPDGASHTVGVGGFVYNAEKRELLVIREKYIPTGMAPFYKLPGGYVKAGEALGLAAEREVEEETGIKAEFQGIITFSSVLTAAAATTLRHMHPHLFSNSDIYFVALLKPLSFATSRQEEEIEEVLWMPIDEYRTHPSVNAVNQRIASLFVESLGQGRPALGLETIELTSDWMKAKTFHDLYTFCNTDAKGN</sequence>
<accession>L8H551</accession>
<dbReference type="InterPro" id="IPR040618">
    <property type="entry name" value="Pre-Nudix"/>
</dbReference>
<evidence type="ECO:0000256" key="2">
    <source>
        <dbReference type="ARBA" id="ARBA00022801"/>
    </source>
</evidence>
<dbReference type="InterPro" id="IPR020084">
    <property type="entry name" value="NUDIX_hydrolase_CS"/>
</dbReference>
<dbReference type="InterPro" id="IPR003293">
    <property type="entry name" value="Nudix_hydrolase6-like"/>
</dbReference>
<dbReference type="OrthoDB" id="447842at2759"/>
<dbReference type="GeneID" id="14921159"/>
<dbReference type="Gene3D" id="3.40.630.30">
    <property type="match status" value="1"/>
</dbReference>
<dbReference type="GO" id="GO:0051287">
    <property type="term" value="F:NAD binding"/>
    <property type="evidence" value="ECO:0007669"/>
    <property type="project" value="TreeGrafter"/>
</dbReference>
<proteinExistence type="inferred from homology"/>
<dbReference type="EMBL" id="KB007920">
    <property type="protein sequence ID" value="ELR20310.1"/>
    <property type="molecule type" value="Genomic_DNA"/>
</dbReference>
<name>L8H551_ACACF</name>
<dbReference type="VEuPathDB" id="AmoebaDB:ACA1_184620"/>
<dbReference type="GO" id="GO:0035529">
    <property type="term" value="F:NADH pyrophosphatase activity"/>
    <property type="evidence" value="ECO:0007669"/>
    <property type="project" value="TreeGrafter"/>
</dbReference>
<dbReference type="RefSeq" id="XP_004342504.1">
    <property type="nucleotide sequence ID" value="XM_004342455.1"/>
</dbReference>
<reference evidence="4 5" key="1">
    <citation type="journal article" date="2013" name="Genome Biol.">
        <title>Genome of Acanthamoeba castellanii highlights extensive lateral gene transfer and early evolution of tyrosine kinase signaling.</title>
        <authorList>
            <person name="Clarke M."/>
            <person name="Lohan A.J."/>
            <person name="Liu B."/>
            <person name="Lagkouvardos I."/>
            <person name="Roy S."/>
            <person name="Zafar N."/>
            <person name="Bertelli C."/>
            <person name="Schilde C."/>
            <person name="Kianianmomeni A."/>
            <person name="Burglin T.R."/>
            <person name="Frech C."/>
            <person name="Turcotte B."/>
            <person name="Kopec K.O."/>
            <person name="Synnott J.M."/>
            <person name="Choo C."/>
            <person name="Paponov I."/>
            <person name="Finkler A."/>
            <person name="Soon Heng Tan C."/>
            <person name="Hutchins A.P."/>
            <person name="Weinmeier T."/>
            <person name="Rattei T."/>
            <person name="Chu J.S."/>
            <person name="Gimenez G."/>
            <person name="Irimia M."/>
            <person name="Rigden D.J."/>
            <person name="Fitzpatrick D.A."/>
            <person name="Lorenzo-Morales J."/>
            <person name="Bateman A."/>
            <person name="Chiu C.H."/>
            <person name="Tang P."/>
            <person name="Hegemann P."/>
            <person name="Fromm H."/>
            <person name="Raoult D."/>
            <person name="Greub G."/>
            <person name="Miranda-Saavedra D."/>
            <person name="Chen N."/>
            <person name="Nash P."/>
            <person name="Ginger M.L."/>
            <person name="Horn M."/>
            <person name="Schaap P."/>
            <person name="Caler L."/>
            <person name="Loftus B."/>
        </authorList>
    </citation>
    <scope>NUCLEOTIDE SEQUENCE [LARGE SCALE GENOMIC DNA]</scope>
    <source>
        <strain evidence="4 5">Neff</strain>
    </source>
</reference>
<protein>
    <submittedName>
        <fullName evidence="4">Hydrolase, NUDIX domain containing protein</fullName>
    </submittedName>
</protein>
<organism evidence="4 5">
    <name type="scientific">Acanthamoeba castellanii (strain ATCC 30010 / Neff)</name>
    <dbReference type="NCBI Taxonomy" id="1257118"/>
    <lineage>
        <taxon>Eukaryota</taxon>
        <taxon>Amoebozoa</taxon>
        <taxon>Discosea</taxon>
        <taxon>Longamoebia</taxon>
        <taxon>Centramoebida</taxon>
        <taxon>Acanthamoebidae</taxon>
        <taxon>Acanthamoeba</taxon>
    </lineage>
</organism>
<dbReference type="InterPro" id="IPR015797">
    <property type="entry name" value="NUDIX_hydrolase-like_dom_sf"/>
</dbReference>
<dbReference type="PROSITE" id="PS51462">
    <property type="entry name" value="NUDIX"/>
    <property type="match status" value="1"/>
</dbReference>
<dbReference type="InterPro" id="IPR000086">
    <property type="entry name" value="NUDIX_hydrolase_dom"/>
</dbReference>
<dbReference type="KEGG" id="acan:ACA1_184620"/>
<dbReference type="Proteomes" id="UP000011083">
    <property type="component" value="Unassembled WGS sequence"/>
</dbReference>
<dbReference type="PANTHER" id="PTHR13994:SF13">
    <property type="entry name" value="FI03680P"/>
    <property type="match status" value="1"/>
</dbReference>
<evidence type="ECO:0000259" key="3">
    <source>
        <dbReference type="PROSITE" id="PS51462"/>
    </source>
</evidence>
<dbReference type="PRINTS" id="PR01356">
    <property type="entry name" value="GFGPROTEIN"/>
</dbReference>
<evidence type="ECO:0000313" key="5">
    <source>
        <dbReference type="Proteomes" id="UP000011083"/>
    </source>
</evidence>
<dbReference type="GO" id="GO:0047631">
    <property type="term" value="F:ADP-ribose diphosphatase activity"/>
    <property type="evidence" value="ECO:0007669"/>
    <property type="project" value="TreeGrafter"/>
</dbReference>
<dbReference type="PANTHER" id="PTHR13994">
    <property type="entry name" value="NUDIX HYDROLASE RELATED"/>
    <property type="match status" value="1"/>
</dbReference>
<evidence type="ECO:0000256" key="1">
    <source>
        <dbReference type="ARBA" id="ARBA00005582"/>
    </source>
</evidence>
<comment type="similarity">
    <text evidence="1">Belongs to the Nudix hydrolase family.</text>
</comment>
<evidence type="ECO:0000313" key="4">
    <source>
        <dbReference type="EMBL" id="ELR20310.1"/>
    </source>
</evidence>
<dbReference type="PROSITE" id="PS00893">
    <property type="entry name" value="NUDIX_BOX"/>
    <property type="match status" value="1"/>
</dbReference>
<dbReference type="AlphaFoldDB" id="L8H551"/>
<dbReference type="Pfam" id="PF00293">
    <property type="entry name" value="NUDIX"/>
    <property type="match status" value="1"/>
</dbReference>
<dbReference type="Gene3D" id="3.90.79.10">
    <property type="entry name" value="Nucleoside Triphosphate Pyrophosphohydrolase"/>
    <property type="match status" value="1"/>
</dbReference>
<dbReference type="Pfam" id="PF18290">
    <property type="entry name" value="Nudix_hydro"/>
    <property type="match status" value="1"/>
</dbReference>
<keyword evidence="5" id="KW-1185">Reference proteome</keyword>
<gene>
    <name evidence="4" type="ORF">ACA1_184620</name>
</gene>
<feature type="domain" description="Nudix hydrolase" evidence="3">
    <location>
        <begin position="107"/>
        <end position="252"/>
    </location>
</feature>
<dbReference type="CDD" id="cd04670">
    <property type="entry name" value="NUDIX_ASFGF2_Nudt6"/>
    <property type="match status" value="1"/>
</dbReference>
<keyword evidence="2 4" id="KW-0378">Hydrolase</keyword>
<dbReference type="OMA" id="WRAEGHI"/>